<dbReference type="OrthoDB" id="7448864at2"/>
<dbReference type="KEGG" id="sphk:SKP52_22775"/>
<keyword evidence="2" id="KW-1185">Reference proteome</keyword>
<sequence length="156" mass="18061">MFSVGTSLRLPVPIGRVWRLLVDIERYDDWHPTLRFTDRPGDDERVGYVYSPRGKRGPEFASEGRITGLDWLTGFSWRTGTRGLLVIEESYRLEKLGQGVEVTHRLECAGLFSWLGYPILRRVCSVFLKRSNMALEQQLRRTTVQSRYARPSGRRA</sequence>
<dbReference type="Proteomes" id="UP000030907">
    <property type="component" value="Chromosome"/>
</dbReference>
<dbReference type="SUPFAM" id="SSF55961">
    <property type="entry name" value="Bet v1-like"/>
    <property type="match status" value="1"/>
</dbReference>
<dbReference type="RefSeq" id="WP_003046490.1">
    <property type="nucleotide sequence ID" value="NZ_CP009122.1"/>
</dbReference>
<evidence type="ECO:0000313" key="2">
    <source>
        <dbReference type="Proteomes" id="UP000030907"/>
    </source>
</evidence>
<organism evidence="1 2">
    <name type="scientific">Sphingopyxis fribergensis</name>
    <dbReference type="NCBI Taxonomy" id="1515612"/>
    <lineage>
        <taxon>Bacteria</taxon>
        <taxon>Pseudomonadati</taxon>
        <taxon>Pseudomonadota</taxon>
        <taxon>Alphaproteobacteria</taxon>
        <taxon>Sphingomonadales</taxon>
        <taxon>Sphingomonadaceae</taxon>
        <taxon>Sphingopyxis</taxon>
    </lineage>
</organism>
<dbReference type="HOGENOM" id="CLU_1694396_0_0_5"/>
<evidence type="ECO:0000313" key="1">
    <source>
        <dbReference type="EMBL" id="AJA11400.1"/>
    </source>
</evidence>
<dbReference type="EMBL" id="CP009122">
    <property type="protein sequence ID" value="AJA11400.1"/>
    <property type="molecule type" value="Genomic_DNA"/>
</dbReference>
<name>A0A0A7PMZ3_9SPHN</name>
<protein>
    <recommendedName>
        <fullName evidence="3">Polyketide cyclase / dehydrase and lipid transport</fullName>
    </recommendedName>
</protein>
<reference evidence="1 2" key="1">
    <citation type="journal article" date="2015" name="Int. J. Syst. Evol. Microbiol.">
        <title>Description of Sphingopyxis fribergensis sp. nov. - a soil bacterium with the ability to degrade styrene and phenylacetic acid.</title>
        <authorList>
            <person name="Oelschlagel M."/>
            <person name="Ruckert C."/>
            <person name="Kalinowski J."/>
            <person name="Schmidt G."/>
            <person name="Schlomann M."/>
            <person name="Tischler D."/>
        </authorList>
    </citation>
    <scope>NUCLEOTIDE SEQUENCE [LARGE SCALE GENOMIC DNA]</scope>
    <source>
        <strain evidence="1 2">Kp5.2</strain>
    </source>
</reference>
<dbReference type="STRING" id="1515612.SKP52_22775"/>
<dbReference type="Gene3D" id="3.30.530.20">
    <property type="match status" value="1"/>
</dbReference>
<dbReference type="InterPro" id="IPR023393">
    <property type="entry name" value="START-like_dom_sf"/>
</dbReference>
<dbReference type="Pfam" id="PF10604">
    <property type="entry name" value="Polyketide_cyc2"/>
    <property type="match status" value="1"/>
</dbReference>
<evidence type="ECO:0008006" key="3">
    <source>
        <dbReference type="Google" id="ProtNLM"/>
    </source>
</evidence>
<dbReference type="InterPro" id="IPR019587">
    <property type="entry name" value="Polyketide_cyclase/dehydratase"/>
</dbReference>
<proteinExistence type="predicted"/>
<dbReference type="AlphaFoldDB" id="A0A0A7PMZ3"/>
<accession>A0A0A7PMZ3</accession>
<gene>
    <name evidence="1" type="ORF">SKP52_22775</name>
</gene>